<dbReference type="Gene3D" id="1.10.10.10">
    <property type="entry name" value="Winged helix-like DNA-binding domain superfamily/Winged helix DNA-binding domain"/>
    <property type="match status" value="1"/>
</dbReference>
<organism evidence="8 9">
    <name type="scientific">Eiseniibacteriota bacterium</name>
    <dbReference type="NCBI Taxonomy" id="2212470"/>
    <lineage>
        <taxon>Bacteria</taxon>
        <taxon>Candidatus Eiseniibacteriota</taxon>
    </lineage>
</organism>
<accession>A0A933SC62</accession>
<protein>
    <submittedName>
        <fullName evidence="8">Sigma-70 family RNA polymerase sigma factor</fullName>
    </submittedName>
</protein>
<dbReference type="InterPro" id="IPR013249">
    <property type="entry name" value="RNA_pol_sigma70_r4_t2"/>
</dbReference>
<dbReference type="InterPro" id="IPR013325">
    <property type="entry name" value="RNA_pol_sigma_r2"/>
</dbReference>
<name>A0A933SC62_UNCEI</name>
<sequence length="180" mass="20554">MAMDEAVLRQTWALDPARDADWDALYADQLPRIYNFFRWRVGDGAVAEDLTSRTFEKAWVARERYRRDLAGFGTWLVVIARNVATDHWRTRRTHAPLDAAADVPAGATPEELAERRSDFERLSRLLAALDDRERELVALKYGADMTNRAIAKATGLTESNVGTILHRTIQALRDGWQERN</sequence>
<keyword evidence="3" id="KW-0731">Sigma factor</keyword>
<evidence type="ECO:0000313" key="9">
    <source>
        <dbReference type="Proteomes" id="UP000696931"/>
    </source>
</evidence>
<reference evidence="8" key="1">
    <citation type="submission" date="2020-07" db="EMBL/GenBank/DDBJ databases">
        <title>Huge and variable diversity of episymbiotic CPR bacteria and DPANN archaea in groundwater ecosystems.</title>
        <authorList>
            <person name="He C.Y."/>
            <person name="Keren R."/>
            <person name="Whittaker M."/>
            <person name="Farag I.F."/>
            <person name="Doudna J."/>
            <person name="Cate J.H.D."/>
            <person name="Banfield J.F."/>
        </authorList>
    </citation>
    <scope>NUCLEOTIDE SEQUENCE</scope>
    <source>
        <strain evidence="8">NC_groundwater_1813_Pr3_B-0.1um_71_17</strain>
    </source>
</reference>
<feature type="domain" description="RNA polymerase sigma factor 70 region 4 type 2" evidence="7">
    <location>
        <begin position="120"/>
        <end position="172"/>
    </location>
</feature>
<dbReference type="Pfam" id="PF08281">
    <property type="entry name" value="Sigma70_r4_2"/>
    <property type="match status" value="1"/>
</dbReference>
<dbReference type="Gene3D" id="1.10.1740.10">
    <property type="match status" value="1"/>
</dbReference>
<feature type="domain" description="RNA polymerase sigma-70 region 2" evidence="6">
    <location>
        <begin position="25"/>
        <end position="92"/>
    </location>
</feature>
<evidence type="ECO:0000256" key="1">
    <source>
        <dbReference type="ARBA" id="ARBA00010641"/>
    </source>
</evidence>
<evidence type="ECO:0000259" key="7">
    <source>
        <dbReference type="Pfam" id="PF08281"/>
    </source>
</evidence>
<dbReference type="GO" id="GO:0016987">
    <property type="term" value="F:sigma factor activity"/>
    <property type="evidence" value="ECO:0007669"/>
    <property type="project" value="UniProtKB-KW"/>
</dbReference>
<dbReference type="PANTHER" id="PTHR43133">
    <property type="entry name" value="RNA POLYMERASE ECF-TYPE SIGMA FACTO"/>
    <property type="match status" value="1"/>
</dbReference>
<dbReference type="AlphaFoldDB" id="A0A933SC62"/>
<dbReference type="InterPro" id="IPR013324">
    <property type="entry name" value="RNA_pol_sigma_r3/r4-like"/>
</dbReference>
<dbReference type="SUPFAM" id="SSF88946">
    <property type="entry name" value="Sigma2 domain of RNA polymerase sigma factors"/>
    <property type="match status" value="1"/>
</dbReference>
<dbReference type="InterPro" id="IPR007627">
    <property type="entry name" value="RNA_pol_sigma70_r2"/>
</dbReference>
<evidence type="ECO:0000313" key="8">
    <source>
        <dbReference type="EMBL" id="MBI5169654.1"/>
    </source>
</evidence>
<evidence type="ECO:0000256" key="2">
    <source>
        <dbReference type="ARBA" id="ARBA00023015"/>
    </source>
</evidence>
<dbReference type="GO" id="GO:0003677">
    <property type="term" value="F:DNA binding"/>
    <property type="evidence" value="ECO:0007669"/>
    <property type="project" value="UniProtKB-KW"/>
</dbReference>
<comment type="similarity">
    <text evidence="1">Belongs to the sigma-70 factor family. ECF subfamily.</text>
</comment>
<evidence type="ECO:0000256" key="3">
    <source>
        <dbReference type="ARBA" id="ARBA00023082"/>
    </source>
</evidence>
<evidence type="ECO:0000256" key="5">
    <source>
        <dbReference type="ARBA" id="ARBA00023163"/>
    </source>
</evidence>
<dbReference type="GO" id="GO:0006352">
    <property type="term" value="P:DNA-templated transcription initiation"/>
    <property type="evidence" value="ECO:0007669"/>
    <property type="project" value="InterPro"/>
</dbReference>
<comment type="caution">
    <text evidence="8">The sequence shown here is derived from an EMBL/GenBank/DDBJ whole genome shotgun (WGS) entry which is preliminary data.</text>
</comment>
<keyword evidence="4" id="KW-0238">DNA-binding</keyword>
<dbReference type="CDD" id="cd06171">
    <property type="entry name" value="Sigma70_r4"/>
    <property type="match status" value="1"/>
</dbReference>
<dbReference type="Proteomes" id="UP000696931">
    <property type="component" value="Unassembled WGS sequence"/>
</dbReference>
<proteinExistence type="inferred from homology"/>
<keyword evidence="2" id="KW-0805">Transcription regulation</keyword>
<dbReference type="EMBL" id="JACRIW010000060">
    <property type="protein sequence ID" value="MBI5169654.1"/>
    <property type="molecule type" value="Genomic_DNA"/>
</dbReference>
<dbReference type="Pfam" id="PF04542">
    <property type="entry name" value="Sigma70_r2"/>
    <property type="match status" value="1"/>
</dbReference>
<dbReference type="InterPro" id="IPR014284">
    <property type="entry name" value="RNA_pol_sigma-70_dom"/>
</dbReference>
<gene>
    <name evidence="8" type="ORF">HZA61_09215</name>
</gene>
<evidence type="ECO:0000256" key="4">
    <source>
        <dbReference type="ARBA" id="ARBA00023125"/>
    </source>
</evidence>
<keyword evidence="5" id="KW-0804">Transcription</keyword>
<dbReference type="PANTHER" id="PTHR43133:SF8">
    <property type="entry name" value="RNA POLYMERASE SIGMA FACTOR HI_1459-RELATED"/>
    <property type="match status" value="1"/>
</dbReference>
<dbReference type="InterPro" id="IPR039425">
    <property type="entry name" value="RNA_pol_sigma-70-like"/>
</dbReference>
<dbReference type="SUPFAM" id="SSF88659">
    <property type="entry name" value="Sigma3 and sigma4 domains of RNA polymerase sigma factors"/>
    <property type="match status" value="1"/>
</dbReference>
<dbReference type="InterPro" id="IPR036388">
    <property type="entry name" value="WH-like_DNA-bd_sf"/>
</dbReference>
<dbReference type="NCBIfam" id="TIGR02937">
    <property type="entry name" value="sigma70-ECF"/>
    <property type="match status" value="1"/>
</dbReference>
<evidence type="ECO:0000259" key="6">
    <source>
        <dbReference type="Pfam" id="PF04542"/>
    </source>
</evidence>